<proteinExistence type="predicted"/>
<dbReference type="HOGENOM" id="CLU_2764924_0_0_1"/>
<evidence type="ECO:0000313" key="1">
    <source>
        <dbReference type="EMBL" id="EGO04529.1"/>
    </source>
</evidence>
<feature type="non-terminal residue" evidence="1">
    <location>
        <position position="1"/>
    </location>
</feature>
<sequence>IPFLVTSATFTPDMLNDSHQLLQIHSDQLLTVDCSTDHPNISIGVKKIEHPLTTYLDLAFLIPSGWKACD</sequence>
<dbReference type="Proteomes" id="UP000008063">
    <property type="component" value="Unassembled WGS sequence"/>
</dbReference>
<evidence type="ECO:0000313" key="2">
    <source>
        <dbReference type="Proteomes" id="UP000008063"/>
    </source>
</evidence>
<dbReference type="OrthoDB" id="2671786at2759"/>
<organism evidence="2">
    <name type="scientific">Serpula lacrymans var. lacrymans (strain S7.3)</name>
    <name type="common">Dry rot fungus</name>
    <dbReference type="NCBI Taxonomy" id="936435"/>
    <lineage>
        <taxon>Eukaryota</taxon>
        <taxon>Fungi</taxon>
        <taxon>Dikarya</taxon>
        <taxon>Basidiomycota</taxon>
        <taxon>Agaricomycotina</taxon>
        <taxon>Agaricomycetes</taxon>
        <taxon>Agaricomycetidae</taxon>
        <taxon>Boletales</taxon>
        <taxon>Coniophorineae</taxon>
        <taxon>Serpulaceae</taxon>
        <taxon>Serpula</taxon>
    </lineage>
</organism>
<keyword evidence="2" id="KW-1185">Reference proteome</keyword>
<name>F8PHJ7_SERL3</name>
<dbReference type="AlphaFoldDB" id="F8PHJ7"/>
<protein>
    <recommendedName>
        <fullName evidence="3">Helicase ATP-binding domain-containing protein</fullName>
    </recommendedName>
</protein>
<accession>F8PHJ7</accession>
<dbReference type="EMBL" id="GL945474">
    <property type="protein sequence ID" value="EGO04529.1"/>
    <property type="molecule type" value="Genomic_DNA"/>
</dbReference>
<dbReference type="OMA" id="MLNDSHQ"/>
<evidence type="ECO:0008006" key="3">
    <source>
        <dbReference type="Google" id="ProtNLM"/>
    </source>
</evidence>
<reference evidence="2" key="1">
    <citation type="journal article" date="2011" name="Science">
        <title>The plant cell wall-decomposing machinery underlies the functional diversity of forest fungi.</title>
        <authorList>
            <person name="Eastwood D.C."/>
            <person name="Floudas D."/>
            <person name="Binder M."/>
            <person name="Majcherczyk A."/>
            <person name="Schneider P."/>
            <person name="Aerts A."/>
            <person name="Asiegbu F.O."/>
            <person name="Baker S.E."/>
            <person name="Barry K."/>
            <person name="Bendiksby M."/>
            <person name="Blumentritt M."/>
            <person name="Coutinho P.M."/>
            <person name="Cullen D."/>
            <person name="de Vries R.P."/>
            <person name="Gathman A."/>
            <person name="Goodell B."/>
            <person name="Henrissat B."/>
            <person name="Ihrmark K."/>
            <person name="Kauserud H."/>
            <person name="Kohler A."/>
            <person name="LaButti K."/>
            <person name="Lapidus A."/>
            <person name="Lavin J.L."/>
            <person name="Lee Y.-H."/>
            <person name="Lindquist E."/>
            <person name="Lilly W."/>
            <person name="Lucas S."/>
            <person name="Morin E."/>
            <person name="Murat C."/>
            <person name="Oguiza J.A."/>
            <person name="Park J."/>
            <person name="Pisabarro A.G."/>
            <person name="Riley R."/>
            <person name="Rosling A."/>
            <person name="Salamov A."/>
            <person name="Schmidt O."/>
            <person name="Schmutz J."/>
            <person name="Skrede I."/>
            <person name="Stenlid J."/>
            <person name="Wiebenga A."/>
            <person name="Xie X."/>
            <person name="Kuees U."/>
            <person name="Hibbett D.S."/>
            <person name="Hoffmeister D."/>
            <person name="Hoegberg N."/>
            <person name="Martin F."/>
            <person name="Grigoriev I.V."/>
            <person name="Watkinson S.C."/>
        </authorList>
    </citation>
    <scope>NUCLEOTIDE SEQUENCE [LARGE SCALE GENOMIC DNA]</scope>
    <source>
        <strain evidence="2">strain S7.3</strain>
    </source>
</reference>
<gene>
    <name evidence="1" type="ORF">SERLA73DRAFT_43697</name>
</gene>
<dbReference type="InParanoid" id="F8PHJ7"/>